<feature type="domain" description="HTH cro/C1-type" evidence="1">
    <location>
        <begin position="42"/>
        <end position="74"/>
    </location>
</feature>
<dbReference type="AlphaFoldDB" id="A0A4D8PI93"/>
<dbReference type="Gene3D" id="1.10.260.40">
    <property type="entry name" value="lambda repressor-like DNA-binding domains"/>
    <property type="match status" value="1"/>
</dbReference>
<evidence type="ECO:0000313" key="2">
    <source>
        <dbReference type="EMBL" id="QCN95328.1"/>
    </source>
</evidence>
<evidence type="ECO:0000313" key="3">
    <source>
        <dbReference type="Proteomes" id="UP000298595"/>
    </source>
</evidence>
<proteinExistence type="predicted"/>
<dbReference type="EMBL" id="CP032321">
    <property type="protein sequence ID" value="QCN95328.1"/>
    <property type="molecule type" value="Genomic_DNA"/>
</dbReference>
<dbReference type="InterPro" id="IPR010982">
    <property type="entry name" value="Lambda_DNA-bd_dom_sf"/>
</dbReference>
<dbReference type="Pfam" id="PF01381">
    <property type="entry name" value="HTH_3"/>
    <property type="match status" value="1"/>
</dbReference>
<organism evidence="2 3">
    <name type="scientific">Azospirillum argentinense</name>
    <dbReference type="NCBI Taxonomy" id="2970906"/>
    <lineage>
        <taxon>Bacteria</taxon>
        <taxon>Pseudomonadati</taxon>
        <taxon>Pseudomonadota</taxon>
        <taxon>Alphaproteobacteria</taxon>
        <taxon>Rhodospirillales</taxon>
        <taxon>Azospirillaceae</taxon>
        <taxon>Azospirillum</taxon>
    </lineage>
</organism>
<reference evidence="2 3" key="1">
    <citation type="submission" date="2018-09" db="EMBL/GenBank/DDBJ databases">
        <title>Whole genome based analysis of evolution and adaptive divergence in Indian and Brazilian strains of Azospirillum brasilense.</title>
        <authorList>
            <person name="Singh C."/>
            <person name="Tripathi A.K."/>
        </authorList>
    </citation>
    <scope>NUCLEOTIDE SEQUENCE [LARGE SCALE GENOMIC DNA]</scope>
    <source>
        <strain evidence="2 3">MTCC4035</strain>
    </source>
</reference>
<dbReference type="GO" id="GO:0003677">
    <property type="term" value="F:DNA binding"/>
    <property type="evidence" value="ECO:0007669"/>
    <property type="project" value="InterPro"/>
</dbReference>
<gene>
    <name evidence="2" type="ORF">D3093_08700</name>
</gene>
<dbReference type="RefSeq" id="WP_137115236.1">
    <property type="nucleotide sequence ID" value="NZ_CP032321.1"/>
</dbReference>
<protein>
    <submittedName>
        <fullName evidence="2">Transcriptional regulator</fullName>
    </submittedName>
</protein>
<evidence type="ECO:0000259" key="1">
    <source>
        <dbReference type="PROSITE" id="PS50943"/>
    </source>
</evidence>
<sequence length="100" mass="10998">MAVEEQLPALLPNAPEPAKVGSTLEYLDISVSFPHLLTSIDVKSIRAKLGLTQKEFAARFCFDVDSVQNWEQGRCQLDTPPRILLAVIAKHPEAVEDVLG</sequence>
<dbReference type="Proteomes" id="UP000298595">
    <property type="component" value="Chromosome"/>
</dbReference>
<accession>A0A4D8PI93</accession>
<name>A0A4D8PI93_9PROT</name>
<dbReference type="InterPro" id="IPR001387">
    <property type="entry name" value="Cro/C1-type_HTH"/>
</dbReference>
<dbReference type="PROSITE" id="PS50943">
    <property type="entry name" value="HTH_CROC1"/>
    <property type="match status" value="1"/>
</dbReference>
<dbReference type="SUPFAM" id="SSF47413">
    <property type="entry name" value="lambda repressor-like DNA-binding domains"/>
    <property type="match status" value="1"/>
</dbReference>
<dbReference type="CDD" id="cd00093">
    <property type="entry name" value="HTH_XRE"/>
    <property type="match status" value="1"/>
</dbReference>
<dbReference type="KEGG" id="aare:D3093_08700"/>